<keyword evidence="5" id="KW-0961">Cell wall biogenesis/degradation</keyword>
<proteinExistence type="predicted"/>
<dbReference type="Pfam" id="PF01424">
    <property type="entry name" value="R3H"/>
    <property type="match status" value="1"/>
</dbReference>
<evidence type="ECO:0000256" key="4">
    <source>
        <dbReference type="ARBA" id="ARBA00023186"/>
    </source>
</evidence>
<evidence type="ECO:0000313" key="8">
    <source>
        <dbReference type="Proteomes" id="UP001212981"/>
    </source>
</evidence>
<protein>
    <submittedName>
        <fullName evidence="7">Jag N-terminal domain-containing protein</fullName>
    </submittedName>
</protein>
<dbReference type="AlphaFoldDB" id="A0AAW6CT02"/>
<dbReference type="GO" id="GO:0003723">
    <property type="term" value="F:RNA binding"/>
    <property type="evidence" value="ECO:0007669"/>
    <property type="project" value="UniProtKB-KW"/>
</dbReference>
<sequence>MEFKRYTEKTLEEALKSAARDKGVSVEDLHYNVLEEKSGFLGVGRSVEIEAYCEKDVENFIVSYVQQYFDNAQLDGQVDIENDNGFYRITVNTSNNAILIGKAGKTLQAFNRLVKAAASAEFKKRVGLLIDVNGYKEDRYEKITKMAIRVAKDVRRTKIDATLDPMPADERKAIHNALANMEDITTQSTGEGATRRLQILYSPGKEVD</sequence>
<evidence type="ECO:0000259" key="6">
    <source>
        <dbReference type="PROSITE" id="PS51061"/>
    </source>
</evidence>
<dbReference type="InterPro" id="IPR034079">
    <property type="entry name" value="R3H_KhpB"/>
</dbReference>
<accession>A0AAW6CT02</accession>
<dbReference type="InterPro" id="IPR032782">
    <property type="entry name" value="KhpB_N"/>
</dbReference>
<dbReference type="Pfam" id="PF13083">
    <property type="entry name" value="KH_KhpA-B"/>
    <property type="match status" value="1"/>
</dbReference>
<dbReference type="InterPro" id="IPR038247">
    <property type="entry name" value="Jag_N_dom_sf"/>
</dbReference>
<dbReference type="Pfam" id="PF14804">
    <property type="entry name" value="Jag_N"/>
    <property type="match status" value="1"/>
</dbReference>
<keyword evidence="2" id="KW-0694">RNA-binding</keyword>
<dbReference type="Gene3D" id="3.30.30.80">
    <property type="entry name" value="probable RNA-binding protein from clostridium symbiosum atcc 14940"/>
    <property type="match status" value="1"/>
</dbReference>
<dbReference type="RefSeq" id="WP_272001421.1">
    <property type="nucleotide sequence ID" value="NZ_JAQLXO010000004.1"/>
</dbReference>
<dbReference type="Gene3D" id="3.30.1370.50">
    <property type="entry name" value="R3H-like domain"/>
    <property type="match status" value="1"/>
</dbReference>
<keyword evidence="1" id="KW-0963">Cytoplasm</keyword>
<reference evidence="7" key="1">
    <citation type="submission" date="2023-01" db="EMBL/GenBank/DDBJ databases">
        <title>Human gut microbiome strain richness.</title>
        <authorList>
            <person name="Chen-Liaw A."/>
        </authorList>
    </citation>
    <scope>NUCLEOTIDE SEQUENCE</scope>
    <source>
        <strain evidence="7">D8_m1001271B151109d0_201107</strain>
    </source>
</reference>
<dbReference type="SUPFAM" id="SSF82708">
    <property type="entry name" value="R3H domain"/>
    <property type="match status" value="1"/>
</dbReference>
<feature type="domain" description="R3H" evidence="6">
    <location>
        <begin position="137"/>
        <end position="203"/>
    </location>
</feature>
<dbReference type="GO" id="GO:0071555">
    <property type="term" value="P:cell wall organization"/>
    <property type="evidence" value="ECO:0007669"/>
    <property type="project" value="UniProtKB-KW"/>
</dbReference>
<dbReference type="GO" id="GO:0008360">
    <property type="term" value="P:regulation of cell shape"/>
    <property type="evidence" value="ECO:0007669"/>
    <property type="project" value="UniProtKB-KW"/>
</dbReference>
<evidence type="ECO:0000256" key="3">
    <source>
        <dbReference type="ARBA" id="ARBA00022960"/>
    </source>
</evidence>
<evidence type="ECO:0000256" key="1">
    <source>
        <dbReference type="ARBA" id="ARBA00022490"/>
    </source>
</evidence>
<dbReference type="CDD" id="cd02644">
    <property type="entry name" value="R3H_jag"/>
    <property type="match status" value="1"/>
</dbReference>
<keyword evidence="3" id="KW-0133">Cell shape</keyword>
<dbReference type="InterPro" id="IPR036867">
    <property type="entry name" value="R3H_dom_sf"/>
</dbReference>
<keyword evidence="4" id="KW-0143">Chaperone</keyword>
<comment type="caution">
    <text evidence="7">The sequence shown here is derived from an EMBL/GenBank/DDBJ whole genome shotgun (WGS) entry which is preliminary data.</text>
</comment>
<dbReference type="SMART" id="SM00393">
    <property type="entry name" value="R3H"/>
    <property type="match status" value="1"/>
</dbReference>
<dbReference type="InterPro" id="IPR039247">
    <property type="entry name" value="KhpB"/>
</dbReference>
<dbReference type="InterPro" id="IPR001374">
    <property type="entry name" value="R3H_dom"/>
</dbReference>
<name>A0AAW6CT02_9FIRM</name>
<dbReference type="EMBL" id="JAQLXO010000004">
    <property type="protein sequence ID" value="MDB7982061.1"/>
    <property type="molecule type" value="Genomic_DNA"/>
</dbReference>
<dbReference type="PANTHER" id="PTHR35800:SF1">
    <property type="entry name" value="RNA-BINDING PROTEIN KHPB"/>
    <property type="match status" value="1"/>
</dbReference>
<dbReference type="Gene3D" id="3.30.300.20">
    <property type="match status" value="1"/>
</dbReference>
<dbReference type="Proteomes" id="UP001212981">
    <property type="component" value="Unassembled WGS sequence"/>
</dbReference>
<dbReference type="InterPro" id="IPR015946">
    <property type="entry name" value="KH_dom-like_a/b"/>
</dbReference>
<organism evidence="7 8">
    <name type="scientific">Faecalicoccus pleomorphus</name>
    <dbReference type="NCBI Taxonomy" id="1323"/>
    <lineage>
        <taxon>Bacteria</taxon>
        <taxon>Bacillati</taxon>
        <taxon>Bacillota</taxon>
        <taxon>Erysipelotrichia</taxon>
        <taxon>Erysipelotrichales</taxon>
        <taxon>Erysipelotrichaceae</taxon>
        <taxon>Faecalicoccus</taxon>
    </lineage>
</organism>
<gene>
    <name evidence="7" type="ORF">PND82_04420</name>
</gene>
<dbReference type="PANTHER" id="PTHR35800">
    <property type="entry name" value="PROTEIN JAG"/>
    <property type="match status" value="1"/>
</dbReference>
<dbReference type="PROSITE" id="PS51061">
    <property type="entry name" value="R3H"/>
    <property type="match status" value="1"/>
</dbReference>
<evidence type="ECO:0000313" key="7">
    <source>
        <dbReference type="EMBL" id="MDB7982061.1"/>
    </source>
</evidence>
<dbReference type="SMART" id="SM01245">
    <property type="entry name" value="Jag_N"/>
    <property type="match status" value="1"/>
</dbReference>
<evidence type="ECO:0000256" key="2">
    <source>
        <dbReference type="ARBA" id="ARBA00022884"/>
    </source>
</evidence>
<evidence type="ECO:0000256" key="5">
    <source>
        <dbReference type="ARBA" id="ARBA00023316"/>
    </source>
</evidence>